<dbReference type="Proteomes" id="UP000502699">
    <property type="component" value="Chromosome"/>
</dbReference>
<evidence type="ECO:0000256" key="2">
    <source>
        <dbReference type="RuleBase" id="RU003616"/>
    </source>
</evidence>
<feature type="chain" id="PRO_5026117531" evidence="3">
    <location>
        <begin position="23"/>
        <end position="179"/>
    </location>
</feature>
<name>A0A6G7VBV3_9GAMM</name>
<dbReference type="Gene3D" id="2.60.40.790">
    <property type="match status" value="1"/>
</dbReference>
<dbReference type="RefSeq" id="WP_166270305.1">
    <property type="nucleotide sequence ID" value="NZ_CP048029.1"/>
</dbReference>
<dbReference type="InterPro" id="IPR002068">
    <property type="entry name" value="A-crystallin/Hsp20_dom"/>
</dbReference>
<keyword evidence="6" id="KW-1185">Reference proteome</keyword>
<evidence type="ECO:0000259" key="4">
    <source>
        <dbReference type="PROSITE" id="PS01031"/>
    </source>
</evidence>
<feature type="domain" description="SHSP" evidence="4">
    <location>
        <begin position="64"/>
        <end position="179"/>
    </location>
</feature>
<evidence type="ECO:0000313" key="6">
    <source>
        <dbReference type="Proteomes" id="UP000502699"/>
    </source>
</evidence>
<sequence>MMRRIILPALVCSLVVPSLALAWQPYPPYAPPVPEPFAYPDYHPIVPPMPATPWSREGDDWTSMPERPAWPRLTLNRRTTQDAYLIEINLENIAPDQVEIRPAGRGLVITHQATIRHQQSDALPSGEGYQNRYSLTRDTSVRRVGLPPDADLANMTREVKDGQILIRVPRTTNPWRGAR</sequence>
<dbReference type="KEGG" id="cjap:GWK36_05590"/>
<dbReference type="EMBL" id="CP048029">
    <property type="protein sequence ID" value="QIK37539.1"/>
    <property type="molecule type" value="Genomic_DNA"/>
</dbReference>
<evidence type="ECO:0000256" key="1">
    <source>
        <dbReference type="PROSITE-ProRule" id="PRU00285"/>
    </source>
</evidence>
<dbReference type="InterPro" id="IPR008978">
    <property type="entry name" value="HSP20-like_chaperone"/>
</dbReference>
<accession>A0A6G7VBV3</accession>
<dbReference type="PROSITE" id="PS01031">
    <property type="entry name" value="SHSP"/>
    <property type="match status" value="1"/>
</dbReference>
<evidence type="ECO:0000313" key="5">
    <source>
        <dbReference type="EMBL" id="QIK37539.1"/>
    </source>
</evidence>
<reference evidence="6" key="1">
    <citation type="submission" date="2020-01" db="EMBL/GenBank/DDBJ databases">
        <title>Caldichromatium gen. nov., sp. nov., a thermophilic purple sulfur bacterium member of the family Chromatiaceae isolated from Nakabusa hot spring, Japan.</title>
        <authorList>
            <person name="Saini M.K."/>
            <person name="Hanada S."/>
            <person name="Tank M."/>
        </authorList>
    </citation>
    <scope>NUCLEOTIDE SEQUENCE [LARGE SCALE GENOMIC DNA]</scope>
    <source>
        <strain evidence="6">No.7</strain>
    </source>
</reference>
<dbReference type="SUPFAM" id="SSF49764">
    <property type="entry name" value="HSP20-like chaperones"/>
    <property type="match status" value="1"/>
</dbReference>
<evidence type="ECO:0000256" key="3">
    <source>
        <dbReference type="SAM" id="SignalP"/>
    </source>
</evidence>
<organism evidence="5 6">
    <name type="scientific">Caldichromatium japonicum</name>
    <dbReference type="NCBI Taxonomy" id="2699430"/>
    <lineage>
        <taxon>Bacteria</taxon>
        <taxon>Pseudomonadati</taxon>
        <taxon>Pseudomonadota</taxon>
        <taxon>Gammaproteobacteria</taxon>
        <taxon>Chromatiales</taxon>
        <taxon>Chromatiaceae</taxon>
        <taxon>Caldichromatium</taxon>
    </lineage>
</organism>
<gene>
    <name evidence="5" type="ORF">GWK36_05590</name>
</gene>
<dbReference type="AlphaFoldDB" id="A0A6G7VBV3"/>
<dbReference type="Pfam" id="PF00011">
    <property type="entry name" value="HSP20"/>
    <property type="match status" value="1"/>
</dbReference>
<keyword evidence="3" id="KW-0732">Signal</keyword>
<dbReference type="CDD" id="cd06464">
    <property type="entry name" value="ACD_sHsps-like"/>
    <property type="match status" value="1"/>
</dbReference>
<comment type="similarity">
    <text evidence="1 2">Belongs to the small heat shock protein (HSP20) family.</text>
</comment>
<feature type="signal peptide" evidence="3">
    <location>
        <begin position="1"/>
        <end position="22"/>
    </location>
</feature>
<protein>
    <submittedName>
        <fullName evidence="5">Hsp20/alpha crystallin family protein</fullName>
    </submittedName>
</protein>
<proteinExistence type="inferred from homology"/>